<feature type="signal peptide" evidence="2">
    <location>
        <begin position="1"/>
        <end position="26"/>
    </location>
</feature>
<dbReference type="PANTHER" id="PTHR33935">
    <property type="entry name" value="OS10G0148100 PROTEIN"/>
    <property type="match status" value="1"/>
</dbReference>
<gene>
    <name evidence="3" type="primary">PRP4_4</name>
    <name evidence="3" type="ORF">Zm00014a_030364</name>
</gene>
<comment type="caution">
    <text evidence="3">The sequence shown here is derived from an EMBL/GenBank/DDBJ whole genome shotgun (WGS) entry which is preliminary data.</text>
</comment>
<dbReference type="PANTHER" id="PTHR33935:SF15">
    <property type="entry name" value="OS10G0148100 PROTEIN"/>
    <property type="match status" value="1"/>
</dbReference>
<keyword evidence="2" id="KW-0732">Signal</keyword>
<organism evidence="3">
    <name type="scientific">Zea mays</name>
    <name type="common">Maize</name>
    <dbReference type="NCBI Taxonomy" id="4577"/>
    <lineage>
        <taxon>Eukaryota</taxon>
        <taxon>Viridiplantae</taxon>
        <taxon>Streptophyta</taxon>
        <taxon>Embryophyta</taxon>
        <taxon>Tracheophyta</taxon>
        <taxon>Spermatophyta</taxon>
        <taxon>Magnoliopsida</taxon>
        <taxon>Liliopsida</taxon>
        <taxon>Poales</taxon>
        <taxon>Poaceae</taxon>
        <taxon>PACMAD clade</taxon>
        <taxon>Panicoideae</taxon>
        <taxon>Andropogonodae</taxon>
        <taxon>Andropogoneae</taxon>
        <taxon>Tripsacinae</taxon>
        <taxon>Zea</taxon>
    </lineage>
</organism>
<sequence>MGALPRGLLAGICAVLLAAVVALAHGAEQETASMVVGLAKCADCTRKNMKADAAFNGLQVAVKCKNADGVFETKALGEVDKSGSFSVPLPADLLREDGELKQDCFAQLHSAANKPCPGQEPSWIVRPTTDNDDDDKMKNTFVAVAGKVHYPSKECASAFLFYHLFKKHLLHKKPMVIIPHIHKKPMVPMYRHSPVPEYKPPHPTPTPIYHAAAEHKTQNPETDPEKFKKLLPFIKNNPFFPKFPKFPPGKEENKA</sequence>
<dbReference type="AlphaFoldDB" id="A0A8J8XYU3"/>
<evidence type="ECO:0000256" key="2">
    <source>
        <dbReference type="SAM" id="SignalP"/>
    </source>
</evidence>
<name>A0A8J8XYU3_MAIZE</name>
<proteinExistence type="predicted"/>
<dbReference type="Pfam" id="PF01190">
    <property type="entry name" value="Pollen_Ole_e_1"/>
    <property type="match status" value="1"/>
</dbReference>
<dbReference type="Proteomes" id="UP000251960">
    <property type="component" value="Chromosome 1"/>
</dbReference>
<accession>A0A8J8XYU3</accession>
<protein>
    <submittedName>
        <fullName evidence="3">Proline-rich protein 4</fullName>
    </submittedName>
</protein>
<dbReference type="EMBL" id="NCVQ01000001">
    <property type="protein sequence ID" value="PWZ53558.1"/>
    <property type="molecule type" value="Genomic_DNA"/>
</dbReference>
<evidence type="ECO:0000313" key="3">
    <source>
        <dbReference type="EMBL" id="PWZ53558.1"/>
    </source>
</evidence>
<reference evidence="3" key="1">
    <citation type="journal article" date="2018" name="Nat. Genet.">
        <title>Extensive intraspecific gene order and gene structural variations between Mo17 and other maize genomes.</title>
        <authorList>
            <person name="Sun S."/>
            <person name="Zhou Y."/>
            <person name="Chen J."/>
            <person name="Shi J."/>
            <person name="Zhao H."/>
            <person name="Zhao H."/>
            <person name="Song W."/>
            <person name="Zhang M."/>
            <person name="Cui Y."/>
            <person name="Dong X."/>
            <person name="Liu H."/>
            <person name="Ma X."/>
            <person name="Jiao Y."/>
            <person name="Wang B."/>
            <person name="Wei X."/>
            <person name="Stein J.C."/>
            <person name="Glaubitz J.C."/>
            <person name="Lu F."/>
            <person name="Yu G."/>
            <person name="Liang C."/>
            <person name="Fengler K."/>
            <person name="Li B."/>
            <person name="Rafalski A."/>
            <person name="Schnable P.S."/>
            <person name="Ware D.H."/>
            <person name="Buckler E.S."/>
            <person name="Lai J."/>
        </authorList>
    </citation>
    <scope>NUCLEOTIDE SEQUENCE [LARGE SCALE GENOMIC DNA]</scope>
    <source>
        <tissue evidence="3">Seedling</tissue>
    </source>
</reference>
<feature type="chain" id="PRO_5035186672" evidence="2">
    <location>
        <begin position="27"/>
        <end position="255"/>
    </location>
</feature>
<evidence type="ECO:0000256" key="1">
    <source>
        <dbReference type="SAM" id="MobiDB-lite"/>
    </source>
</evidence>
<feature type="region of interest" description="Disordered" evidence="1">
    <location>
        <begin position="112"/>
        <end position="131"/>
    </location>
</feature>